<protein>
    <recommendedName>
        <fullName evidence="7">NACHT domain-containing protein</fullName>
    </recommendedName>
</protein>
<dbReference type="EMBL" id="KV878597">
    <property type="protein sequence ID" value="OJJ53431.1"/>
    <property type="molecule type" value="Genomic_DNA"/>
</dbReference>
<dbReference type="Proteomes" id="UP000184356">
    <property type="component" value="Unassembled WGS sequence"/>
</dbReference>
<dbReference type="SUPFAM" id="SSF52540">
    <property type="entry name" value="P-loop containing nucleoside triphosphate hydrolases"/>
    <property type="match status" value="1"/>
</dbReference>
<reference evidence="6" key="1">
    <citation type="journal article" date="2017" name="Genome Biol.">
        <title>Comparative genomics reveals high biological diversity and specific adaptations in the industrially and medically important fungal genus Aspergillus.</title>
        <authorList>
            <person name="de Vries R.P."/>
            <person name="Riley R."/>
            <person name="Wiebenga A."/>
            <person name="Aguilar-Osorio G."/>
            <person name="Amillis S."/>
            <person name="Uchima C.A."/>
            <person name="Anderluh G."/>
            <person name="Asadollahi M."/>
            <person name="Askin M."/>
            <person name="Barry K."/>
            <person name="Battaglia E."/>
            <person name="Bayram O."/>
            <person name="Benocci T."/>
            <person name="Braus-Stromeyer S.A."/>
            <person name="Caldana C."/>
            <person name="Canovas D."/>
            <person name="Cerqueira G.C."/>
            <person name="Chen F."/>
            <person name="Chen W."/>
            <person name="Choi C."/>
            <person name="Clum A."/>
            <person name="Dos Santos R.A."/>
            <person name="Damasio A.R."/>
            <person name="Diallinas G."/>
            <person name="Emri T."/>
            <person name="Fekete E."/>
            <person name="Flipphi M."/>
            <person name="Freyberg S."/>
            <person name="Gallo A."/>
            <person name="Gournas C."/>
            <person name="Habgood R."/>
            <person name="Hainaut M."/>
            <person name="Harispe M.L."/>
            <person name="Henrissat B."/>
            <person name="Hilden K.S."/>
            <person name="Hope R."/>
            <person name="Hossain A."/>
            <person name="Karabika E."/>
            <person name="Karaffa L."/>
            <person name="Karanyi Z."/>
            <person name="Krasevec N."/>
            <person name="Kuo A."/>
            <person name="Kusch H."/>
            <person name="LaButti K."/>
            <person name="Lagendijk E.L."/>
            <person name="Lapidus A."/>
            <person name="Levasseur A."/>
            <person name="Lindquist E."/>
            <person name="Lipzen A."/>
            <person name="Logrieco A.F."/>
            <person name="MacCabe A."/>
            <person name="Maekelae M.R."/>
            <person name="Malavazi I."/>
            <person name="Melin P."/>
            <person name="Meyer V."/>
            <person name="Mielnichuk N."/>
            <person name="Miskei M."/>
            <person name="Molnar A.P."/>
            <person name="Mule G."/>
            <person name="Ngan C.Y."/>
            <person name="Orejas M."/>
            <person name="Orosz E."/>
            <person name="Ouedraogo J.P."/>
            <person name="Overkamp K.M."/>
            <person name="Park H.-S."/>
            <person name="Perrone G."/>
            <person name="Piumi F."/>
            <person name="Punt P.J."/>
            <person name="Ram A.F."/>
            <person name="Ramon A."/>
            <person name="Rauscher S."/>
            <person name="Record E."/>
            <person name="Riano-Pachon D.M."/>
            <person name="Robert V."/>
            <person name="Roehrig J."/>
            <person name="Ruller R."/>
            <person name="Salamov A."/>
            <person name="Salih N.S."/>
            <person name="Samson R.A."/>
            <person name="Sandor E."/>
            <person name="Sanguinetti M."/>
            <person name="Schuetze T."/>
            <person name="Sepcic K."/>
            <person name="Shelest E."/>
            <person name="Sherlock G."/>
            <person name="Sophianopoulou V."/>
            <person name="Squina F.M."/>
            <person name="Sun H."/>
            <person name="Susca A."/>
            <person name="Todd R.B."/>
            <person name="Tsang A."/>
            <person name="Unkles S.E."/>
            <person name="van de Wiele N."/>
            <person name="van Rossen-Uffink D."/>
            <person name="Oliveira J.V."/>
            <person name="Vesth T.C."/>
            <person name="Visser J."/>
            <person name="Yu J.-H."/>
            <person name="Zhou M."/>
            <person name="Andersen M.R."/>
            <person name="Archer D.B."/>
            <person name="Baker S.E."/>
            <person name="Benoit I."/>
            <person name="Brakhage A.A."/>
            <person name="Braus G.H."/>
            <person name="Fischer R."/>
            <person name="Frisvad J.C."/>
            <person name="Goldman G.H."/>
            <person name="Houbraken J."/>
            <person name="Oakley B."/>
            <person name="Pocsi I."/>
            <person name="Scazzocchio C."/>
            <person name="Seiboth B."/>
            <person name="vanKuyk P.A."/>
            <person name="Wortman J."/>
            <person name="Dyer P.S."/>
            <person name="Grigoriev I.V."/>
        </authorList>
    </citation>
    <scope>NUCLEOTIDE SEQUENCE [LARGE SCALE GENOMIC DNA]</scope>
    <source>
        <strain evidence="6">CBS 593.65</strain>
    </source>
</reference>
<evidence type="ECO:0000313" key="5">
    <source>
        <dbReference type="EMBL" id="OJJ53431.1"/>
    </source>
</evidence>
<dbReference type="InterPro" id="IPR027417">
    <property type="entry name" value="P-loop_NTPase"/>
</dbReference>
<dbReference type="PANTHER" id="PTHR10039">
    <property type="entry name" value="AMELOGENIN"/>
    <property type="match status" value="1"/>
</dbReference>
<evidence type="ECO:0000256" key="2">
    <source>
        <dbReference type="SAM" id="MobiDB-lite"/>
    </source>
</evidence>
<name>A0A1L9T265_9EURO</name>
<dbReference type="GeneID" id="63769073"/>
<proteinExistence type="predicted"/>
<dbReference type="STRING" id="1036612.A0A1L9T265"/>
<feature type="domain" description="NWD NACHT-NTPase N-terminal" evidence="3">
    <location>
        <begin position="124"/>
        <end position="276"/>
    </location>
</feature>
<evidence type="ECO:0000256" key="1">
    <source>
        <dbReference type="ARBA" id="ARBA00022737"/>
    </source>
</evidence>
<dbReference type="VEuPathDB" id="FungiDB:ASPSYDRAFT_94637"/>
<organism evidence="5 6">
    <name type="scientific">Aspergillus sydowii CBS 593.65</name>
    <dbReference type="NCBI Taxonomy" id="1036612"/>
    <lineage>
        <taxon>Eukaryota</taxon>
        <taxon>Fungi</taxon>
        <taxon>Dikarya</taxon>
        <taxon>Ascomycota</taxon>
        <taxon>Pezizomycotina</taxon>
        <taxon>Eurotiomycetes</taxon>
        <taxon>Eurotiomycetidae</taxon>
        <taxon>Eurotiales</taxon>
        <taxon>Aspergillaceae</taxon>
        <taxon>Aspergillus</taxon>
        <taxon>Aspergillus subgen. Nidulantes</taxon>
    </lineage>
</organism>
<dbReference type="RefSeq" id="XP_040697237.1">
    <property type="nucleotide sequence ID" value="XM_040853000.1"/>
</dbReference>
<dbReference type="Pfam" id="PF17100">
    <property type="entry name" value="NACHT_N"/>
    <property type="match status" value="1"/>
</dbReference>
<dbReference type="OrthoDB" id="1577640at2759"/>
<accession>A0A1L9T265</accession>
<feature type="region of interest" description="Disordered" evidence="2">
    <location>
        <begin position="1"/>
        <end position="83"/>
    </location>
</feature>
<evidence type="ECO:0008006" key="7">
    <source>
        <dbReference type="Google" id="ProtNLM"/>
    </source>
</evidence>
<evidence type="ECO:0000259" key="4">
    <source>
        <dbReference type="Pfam" id="PF24883"/>
    </source>
</evidence>
<evidence type="ECO:0000313" key="6">
    <source>
        <dbReference type="Proteomes" id="UP000184356"/>
    </source>
</evidence>
<dbReference type="AlphaFoldDB" id="A0A1L9T265"/>
<dbReference type="InterPro" id="IPR031359">
    <property type="entry name" value="NACHT_N"/>
</dbReference>
<evidence type="ECO:0000259" key="3">
    <source>
        <dbReference type="Pfam" id="PF17100"/>
    </source>
</evidence>
<dbReference type="Pfam" id="PF24883">
    <property type="entry name" value="NPHP3_N"/>
    <property type="match status" value="1"/>
</dbReference>
<sequence>MGGLRALCCSSADKNDPDDHPSPNRPLHQSQNGQNAPTGVNQGSSLTDVTQGKPEEKPKEEPVEKPVGKPKEKPPPPRNLWKEAYDGLDRSSQDLLPENGKPATDAIQGVIDITTAKYKEFQKGGLRIHRKEKDDINIRDASMKILGAAMKAKDVISTAVSFDPTGHASSAWTVISFGMSIVQNRLDRRDAIFQSSAYLTENLSWFAIVDAHYRNQEVDTDKHVDEALLRAYSAILQFTAEIKKSEKENEAVRTWKSIFPLTDQALSTLKVAVAEQKAAADQWIGLAANLGDRERAKEHLAKTDASLEATRKLEDKAKTVEEENQVKWMSEFNFSGRQNFLQKKRTGDTGIWLLDSQEYTNWMVTPGNLLWLPGISGCGKSVLCSTVIHDLGEICELDPYKYLAYWYFHFGDDLTKSVYSMARSLIRQLSRSPLPSSLVKLWDKHHLQGSEPNLQTILGVLDDVLSSIPDQGHVYLVFDALDECPANTTADSERKSLLSVVVDLLERHKDKVHILATSRPETDIKEELEKFSTVDLEAHLAEDVKQFVTAAISRDPLQKYSEEIKALIFHTLVTSEERRFRWAELQIQTLEKRRKRRTGDDEDIKEALKKIPKDLEDTYRRILNSIEPDDIPLARNILMLICLSPATLEVNTVAEMANLDNPDDVVNICTTSLLSLSDEKIQLAHFSVQEFLIVSEEGSHHECQFSAANGHRSLLTATVDYLLEQTKELTPEEATERPFFLYASKNWSTHATASGDID</sequence>
<feature type="compositionally biased region" description="Polar residues" evidence="2">
    <location>
        <begin position="27"/>
        <end position="50"/>
    </location>
</feature>
<dbReference type="InterPro" id="IPR056884">
    <property type="entry name" value="NPHP3-like_N"/>
</dbReference>
<keyword evidence="6" id="KW-1185">Reference proteome</keyword>
<feature type="domain" description="Nephrocystin 3-like N-terminal" evidence="4">
    <location>
        <begin position="348"/>
        <end position="519"/>
    </location>
</feature>
<dbReference type="Gene3D" id="3.40.50.300">
    <property type="entry name" value="P-loop containing nucleotide triphosphate hydrolases"/>
    <property type="match status" value="1"/>
</dbReference>
<dbReference type="PANTHER" id="PTHR10039:SF16">
    <property type="entry name" value="GPI INOSITOL-DEACYLASE"/>
    <property type="match status" value="1"/>
</dbReference>
<feature type="compositionally biased region" description="Basic and acidic residues" evidence="2">
    <location>
        <begin position="53"/>
        <end position="83"/>
    </location>
</feature>
<gene>
    <name evidence="5" type="ORF">ASPSYDRAFT_94637</name>
</gene>
<keyword evidence="1" id="KW-0677">Repeat</keyword>
<feature type="compositionally biased region" description="Basic and acidic residues" evidence="2">
    <location>
        <begin position="13"/>
        <end position="22"/>
    </location>
</feature>